<evidence type="ECO:0000313" key="1">
    <source>
        <dbReference type="EMBL" id="UJG43502.1"/>
    </source>
</evidence>
<dbReference type="EMBL" id="CP084167">
    <property type="protein sequence ID" value="UJG43502.1"/>
    <property type="molecule type" value="Genomic_DNA"/>
</dbReference>
<sequence>MAKKKKIKCKKCGAEWLPNEVETKKEWNMISPMPDKDGNVTITRMASWNCPSCGKNVTGAKGKTKGEFRVEDTPKYKIEHALDSGKEIDLEQLAEEIGFKVENLIKIIPAYMKKKGLKGEIKGKTFIPKK</sequence>
<protein>
    <submittedName>
        <fullName evidence="1">Uncharacterized protein</fullName>
    </submittedName>
</protein>
<dbReference type="Proteomes" id="UP001200513">
    <property type="component" value="Chromosome"/>
</dbReference>
<gene>
    <name evidence="1" type="ORF">K9W46_14175</name>
</gene>
<proteinExistence type="predicted"/>
<dbReference type="AlphaFoldDB" id="A0A9Y1BRA5"/>
<accession>A0A9Y1BRA5</accession>
<organism evidence="1">
    <name type="scientific">Candidatus Heimdallarchaeum endolithica</name>
    <dbReference type="NCBI Taxonomy" id="2876572"/>
    <lineage>
        <taxon>Archaea</taxon>
        <taxon>Promethearchaeati</taxon>
        <taxon>Candidatus Heimdallarchaeota</taxon>
        <taxon>Candidatus Heimdallarchaeia (ex Rinke et al. 2021) (nom. nud.)</taxon>
        <taxon>Candidatus Heimdallarchaeales</taxon>
        <taxon>Candidatus Heimdallarchaeaceae</taxon>
        <taxon>Candidatus Heimdallarchaeum</taxon>
    </lineage>
</organism>
<name>A0A9Y1BRA5_9ARCH</name>
<reference evidence="1" key="1">
    <citation type="journal article" date="2022" name="Nat. Microbiol.">
        <title>Unique mobile elements and scalable gene flow at the prokaryote-eukaryote boundary revealed by circularized Asgard archaea genomes.</title>
        <authorList>
            <person name="Wu F."/>
            <person name="Speth D.R."/>
            <person name="Philosof A."/>
            <person name="Cremiere A."/>
            <person name="Narayanan A."/>
            <person name="Barco R.A."/>
            <person name="Connon S.A."/>
            <person name="Amend J.P."/>
            <person name="Antoshechkin I.A."/>
            <person name="Orphan V.J."/>
        </authorList>
    </citation>
    <scope>NUCLEOTIDE SEQUENCE</scope>
    <source>
        <strain evidence="1">PR6</strain>
    </source>
</reference>